<dbReference type="SMART" id="SM00852">
    <property type="entry name" value="MoCF_biosynth"/>
    <property type="match status" value="1"/>
</dbReference>
<dbReference type="CDD" id="cd00886">
    <property type="entry name" value="MogA_MoaB"/>
    <property type="match status" value="1"/>
</dbReference>
<comment type="pathway">
    <text evidence="1">Cofactor biosynthesis; molybdopterin biosynthesis.</text>
</comment>
<dbReference type="InterPro" id="IPR001453">
    <property type="entry name" value="MoaB/Mog_dom"/>
</dbReference>
<protein>
    <submittedName>
        <fullName evidence="4">Molybdenum cofactor biosynthesis protein B</fullName>
    </submittedName>
</protein>
<dbReference type="PANTHER" id="PTHR43764:SF1">
    <property type="entry name" value="MOLYBDOPTERIN MOLYBDOTRANSFERASE"/>
    <property type="match status" value="1"/>
</dbReference>
<proteinExistence type="predicted"/>
<dbReference type="InterPro" id="IPR051920">
    <property type="entry name" value="MPT_Adenylyltrnsfr/MoaC-Rel"/>
</dbReference>
<evidence type="ECO:0000259" key="3">
    <source>
        <dbReference type="SMART" id="SM00852"/>
    </source>
</evidence>
<dbReference type="InterPro" id="IPR036425">
    <property type="entry name" value="MoaB/Mog-like_dom_sf"/>
</dbReference>
<dbReference type="InterPro" id="IPR008284">
    <property type="entry name" value="MoCF_biosynth_CS"/>
</dbReference>
<dbReference type="Proteomes" id="UP001597326">
    <property type="component" value="Unassembled WGS sequence"/>
</dbReference>
<evidence type="ECO:0000313" key="5">
    <source>
        <dbReference type="Proteomes" id="UP001597326"/>
    </source>
</evidence>
<sequence>MEQLDAVVITASNRAAAGVYEDRSGPVVAAALEELGFLVSRVVVGDGAPVGAALSQAVAQGVAVVVTTGGTGLSPQDLTPEVTEPLLDRHLPHLAAQIAMEGVRNGVASSVLSRGVAGVAGSTLVVNLPGSPGGARDGMRVLGPLLRHAVEQVRGVDHPRGA</sequence>
<dbReference type="SUPFAM" id="SSF53218">
    <property type="entry name" value="Molybdenum cofactor biosynthesis proteins"/>
    <property type="match status" value="1"/>
</dbReference>
<dbReference type="Gene3D" id="3.40.980.10">
    <property type="entry name" value="MoaB/Mog-like domain"/>
    <property type="match status" value="1"/>
</dbReference>
<reference evidence="5" key="1">
    <citation type="journal article" date="2019" name="Int. J. Syst. Evol. Microbiol.">
        <title>The Global Catalogue of Microorganisms (GCM) 10K type strain sequencing project: providing services to taxonomists for standard genome sequencing and annotation.</title>
        <authorList>
            <consortium name="The Broad Institute Genomics Platform"/>
            <consortium name="The Broad Institute Genome Sequencing Center for Infectious Disease"/>
            <person name="Wu L."/>
            <person name="Ma J."/>
        </authorList>
    </citation>
    <scope>NUCLEOTIDE SEQUENCE [LARGE SCALE GENOMIC DNA]</scope>
    <source>
        <strain evidence="5">CAIM 431</strain>
    </source>
</reference>
<gene>
    <name evidence="4" type="ORF">ACFSCS_12335</name>
</gene>
<organism evidence="4 5">
    <name type="scientific">Luteococcus peritonei</name>
    <dbReference type="NCBI Taxonomy" id="88874"/>
    <lineage>
        <taxon>Bacteria</taxon>
        <taxon>Bacillati</taxon>
        <taxon>Actinomycetota</taxon>
        <taxon>Actinomycetes</taxon>
        <taxon>Propionibacteriales</taxon>
        <taxon>Propionibacteriaceae</taxon>
        <taxon>Luteococcus</taxon>
    </lineage>
</organism>
<feature type="domain" description="MoaB/Mog" evidence="3">
    <location>
        <begin position="7"/>
        <end position="149"/>
    </location>
</feature>
<keyword evidence="2" id="KW-0501">Molybdenum cofactor biosynthesis</keyword>
<dbReference type="PROSITE" id="PS01078">
    <property type="entry name" value="MOCF_BIOSYNTHESIS_1"/>
    <property type="match status" value="1"/>
</dbReference>
<dbReference type="RefSeq" id="WP_343874415.1">
    <property type="nucleotide sequence ID" value="NZ_BAAAIX010000026.1"/>
</dbReference>
<dbReference type="Pfam" id="PF00994">
    <property type="entry name" value="MoCF_biosynth"/>
    <property type="match status" value="1"/>
</dbReference>
<accession>A0ABW4RZA5</accession>
<evidence type="ECO:0000313" key="4">
    <source>
        <dbReference type="EMBL" id="MFD1890963.1"/>
    </source>
</evidence>
<comment type="caution">
    <text evidence="4">The sequence shown here is derived from an EMBL/GenBank/DDBJ whole genome shotgun (WGS) entry which is preliminary data.</text>
</comment>
<evidence type="ECO:0000256" key="2">
    <source>
        <dbReference type="ARBA" id="ARBA00023150"/>
    </source>
</evidence>
<dbReference type="EMBL" id="JBHUFZ010000028">
    <property type="protein sequence ID" value="MFD1890963.1"/>
    <property type="molecule type" value="Genomic_DNA"/>
</dbReference>
<keyword evidence="5" id="KW-1185">Reference proteome</keyword>
<dbReference type="PANTHER" id="PTHR43764">
    <property type="entry name" value="MOLYBDENUM COFACTOR BIOSYNTHESIS"/>
    <property type="match status" value="1"/>
</dbReference>
<evidence type="ECO:0000256" key="1">
    <source>
        <dbReference type="ARBA" id="ARBA00005046"/>
    </source>
</evidence>
<dbReference type="NCBIfam" id="TIGR00177">
    <property type="entry name" value="molyb_syn"/>
    <property type="match status" value="1"/>
</dbReference>
<name>A0ABW4RZA5_9ACTN</name>